<sequence>MLQVRNLPDDVHAKLKARAAAERMTLSDYVARELAKLVEYRSNAEILQALRARNLERRGGVPPTPEEVEAEKQAIVDAIRAERESR</sequence>
<protein>
    <recommendedName>
        <fullName evidence="1">Antitoxin FitA-like ribbon-helix-helix domain-containing protein</fullName>
    </recommendedName>
</protein>
<proteinExistence type="predicted"/>
<evidence type="ECO:0000313" key="3">
    <source>
        <dbReference type="Proteomes" id="UP000291259"/>
    </source>
</evidence>
<dbReference type="InterPro" id="IPR053853">
    <property type="entry name" value="FitA-like_RHH"/>
</dbReference>
<keyword evidence="3" id="KW-1185">Reference proteome</keyword>
<dbReference type="SUPFAM" id="SSF47598">
    <property type="entry name" value="Ribbon-helix-helix"/>
    <property type="match status" value="1"/>
</dbReference>
<gene>
    <name evidence="2" type="ORF">ET445_04710</name>
</gene>
<dbReference type="EMBL" id="CP035491">
    <property type="protein sequence ID" value="QAY72745.1"/>
    <property type="molecule type" value="Genomic_DNA"/>
</dbReference>
<dbReference type="GO" id="GO:0006355">
    <property type="term" value="P:regulation of DNA-templated transcription"/>
    <property type="evidence" value="ECO:0007669"/>
    <property type="project" value="InterPro"/>
</dbReference>
<name>A0A4P6FAP2_9MICO</name>
<feature type="domain" description="Antitoxin FitA-like ribbon-helix-helix" evidence="1">
    <location>
        <begin position="2"/>
        <end position="29"/>
    </location>
</feature>
<dbReference type="OrthoDB" id="7107936at2"/>
<accession>A0A4P6FAP2</accession>
<evidence type="ECO:0000259" key="1">
    <source>
        <dbReference type="Pfam" id="PF22513"/>
    </source>
</evidence>
<organism evidence="2 3">
    <name type="scientific">Agromyces protaetiae</name>
    <dbReference type="NCBI Taxonomy" id="2509455"/>
    <lineage>
        <taxon>Bacteria</taxon>
        <taxon>Bacillati</taxon>
        <taxon>Actinomycetota</taxon>
        <taxon>Actinomycetes</taxon>
        <taxon>Micrococcales</taxon>
        <taxon>Microbacteriaceae</taxon>
        <taxon>Agromyces</taxon>
    </lineage>
</organism>
<dbReference type="Proteomes" id="UP000291259">
    <property type="component" value="Chromosome"/>
</dbReference>
<dbReference type="AlphaFoldDB" id="A0A4P6FAP2"/>
<dbReference type="Pfam" id="PF22513">
    <property type="entry name" value="FitA-like_RHH"/>
    <property type="match status" value="1"/>
</dbReference>
<evidence type="ECO:0000313" key="2">
    <source>
        <dbReference type="EMBL" id="QAY72745.1"/>
    </source>
</evidence>
<dbReference type="KEGG" id="agf:ET445_04710"/>
<reference evidence="2 3" key="1">
    <citation type="submission" date="2019-01" db="EMBL/GenBank/DDBJ databases">
        <title>Genome sequencing of strain FW100M-8.</title>
        <authorList>
            <person name="Heo J."/>
            <person name="Kim S.-J."/>
            <person name="Kim J.-S."/>
            <person name="Hong S.-B."/>
            <person name="Kwon S.-W."/>
        </authorList>
    </citation>
    <scope>NUCLEOTIDE SEQUENCE [LARGE SCALE GENOMIC DNA]</scope>
    <source>
        <strain evidence="2 3">FW100M-8</strain>
    </source>
</reference>
<dbReference type="InterPro" id="IPR010985">
    <property type="entry name" value="Ribbon_hlx_hlx"/>
</dbReference>